<dbReference type="Proteomes" id="UP000002774">
    <property type="component" value="Chromosome"/>
</dbReference>
<dbReference type="HOGENOM" id="CLU_2618156_0_0_10"/>
<keyword evidence="2" id="KW-1185">Reference proteome</keyword>
<reference evidence="1" key="1">
    <citation type="submission" date="2011-09" db="EMBL/GenBank/DDBJ databases">
        <title>The permanent draft genome of Mucilaginibacter paludis DSM 18603.</title>
        <authorList>
            <consortium name="US DOE Joint Genome Institute (JGI-PGF)"/>
            <person name="Lucas S."/>
            <person name="Han J."/>
            <person name="Lapidus A."/>
            <person name="Bruce D."/>
            <person name="Goodwin L."/>
            <person name="Pitluck S."/>
            <person name="Peters L."/>
            <person name="Kyrpides N."/>
            <person name="Mavromatis K."/>
            <person name="Ivanova N."/>
            <person name="Mikhailova N."/>
            <person name="Held B."/>
            <person name="Detter J.C."/>
            <person name="Tapia R."/>
            <person name="Han C."/>
            <person name="Land M."/>
            <person name="Hauser L."/>
            <person name="Markowitz V."/>
            <person name="Cheng J.-F."/>
            <person name="Hugenholtz P."/>
            <person name="Woyke T."/>
            <person name="Wu D."/>
            <person name="Tindall B."/>
            <person name="Brambilla E."/>
            <person name="Klenk H.-P."/>
            <person name="Eisen J.A."/>
        </authorList>
    </citation>
    <scope>NUCLEOTIDE SEQUENCE [LARGE SCALE GENOMIC DNA]</scope>
    <source>
        <strain evidence="1">DSM 18603</strain>
    </source>
</reference>
<sequence>MLDLNKLEAAIDSFISKQTAQSYNDMFKKLDSVGLKDAIEISGGYTDQYDCPSHIEILKGNVIICESDFYGQNLNMAA</sequence>
<dbReference type="STRING" id="714943.Mucpa_5957"/>
<evidence type="ECO:0000313" key="1">
    <source>
        <dbReference type="EMBL" id="EHQ30017.1"/>
    </source>
</evidence>
<dbReference type="EMBL" id="CM001403">
    <property type="protein sequence ID" value="EHQ30017.1"/>
    <property type="molecule type" value="Genomic_DNA"/>
</dbReference>
<dbReference type="AlphaFoldDB" id="H1YAY4"/>
<evidence type="ECO:0000313" key="2">
    <source>
        <dbReference type="Proteomes" id="UP000002774"/>
    </source>
</evidence>
<gene>
    <name evidence="1" type="ORF">Mucpa_5957</name>
</gene>
<dbReference type="RefSeq" id="WP_008511527.1">
    <property type="nucleotide sequence ID" value="NZ_CM001403.1"/>
</dbReference>
<accession>H1YAY4</accession>
<organism evidence="1 2">
    <name type="scientific">Mucilaginibacter paludis DSM 18603</name>
    <dbReference type="NCBI Taxonomy" id="714943"/>
    <lineage>
        <taxon>Bacteria</taxon>
        <taxon>Pseudomonadati</taxon>
        <taxon>Bacteroidota</taxon>
        <taxon>Sphingobacteriia</taxon>
        <taxon>Sphingobacteriales</taxon>
        <taxon>Sphingobacteriaceae</taxon>
        <taxon>Mucilaginibacter</taxon>
    </lineage>
</organism>
<name>H1YAY4_9SPHI</name>
<protein>
    <submittedName>
        <fullName evidence="1">Uncharacterized protein</fullName>
    </submittedName>
</protein>
<proteinExistence type="predicted"/>